<gene>
    <name evidence="1" type="ORF">S03H2_04662</name>
</gene>
<dbReference type="AlphaFoldDB" id="X1EWV6"/>
<proteinExistence type="predicted"/>
<dbReference type="EMBL" id="BARU01001872">
    <property type="protein sequence ID" value="GAH21654.1"/>
    <property type="molecule type" value="Genomic_DNA"/>
</dbReference>
<sequence length="52" mass="5468">MGKGICLQTRLTPGLKLVAAIDINVDAAEEAAKLSGYPGVLINSELFPILDK</sequence>
<organism evidence="1">
    <name type="scientific">marine sediment metagenome</name>
    <dbReference type="NCBI Taxonomy" id="412755"/>
    <lineage>
        <taxon>unclassified sequences</taxon>
        <taxon>metagenomes</taxon>
        <taxon>ecological metagenomes</taxon>
    </lineage>
</organism>
<comment type="caution">
    <text evidence="1">The sequence shown here is derived from an EMBL/GenBank/DDBJ whole genome shotgun (WGS) entry which is preliminary data.</text>
</comment>
<reference evidence="1" key="1">
    <citation type="journal article" date="2014" name="Front. Microbiol.">
        <title>High frequency of phylogenetically diverse reductive dehalogenase-homologous genes in deep subseafloor sedimentary metagenomes.</title>
        <authorList>
            <person name="Kawai M."/>
            <person name="Futagami T."/>
            <person name="Toyoda A."/>
            <person name="Takaki Y."/>
            <person name="Nishi S."/>
            <person name="Hori S."/>
            <person name="Arai W."/>
            <person name="Tsubouchi T."/>
            <person name="Morono Y."/>
            <person name="Uchiyama I."/>
            <person name="Ito T."/>
            <person name="Fujiyama A."/>
            <person name="Inagaki F."/>
            <person name="Takami H."/>
        </authorList>
    </citation>
    <scope>NUCLEOTIDE SEQUENCE</scope>
    <source>
        <strain evidence="1">Expedition CK06-06</strain>
    </source>
</reference>
<feature type="non-terminal residue" evidence="1">
    <location>
        <position position="52"/>
    </location>
</feature>
<protein>
    <submittedName>
        <fullName evidence="1">Uncharacterized protein</fullName>
    </submittedName>
</protein>
<evidence type="ECO:0000313" key="1">
    <source>
        <dbReference type="EMBL" id="GAH21654.1"/>
    </source>
</evidence>
<accession>X1EWV6</accession>
<name>X1EWV6_9ZZZZ</name>